<gene>
    <name evidence="5" type="primary">CXT1_2</name>
    <name evidence="5" type="ORF">Hypma_001915</name>
</gene>
<comment type="similarity">
    <text evidence="1">Belongs to the glycosyltransferase 90 family.</text>
</comment>
<accession>A0A369JC56</accession>
<dbReference type="InterPro" id="IPR051091">
    <property type="entry name" value="O-Glucosyltr/Glycosyltrsf_90"/>
</dbReference>
<dbReference type="InParanoid" id="A0A369JC56"/>
<dbReference type="OrthoDB" id="202415at2759"/>
<keyword evidence="2" id="KW-0808">Transferase</keyword>
<comment type="caution">
    <text evidence="5">The sequence shown here is derived from an EMBL/GenBank/DDBJ whole genome shotgun (WGS) entry which is preliminary data.</text>
</comment>
<dbReference type="GO" id="GO:0016740">
    <property type="term" value="F:transferase activity"/>
    <property type="evidence" value="ECO:0007669"/>
    <property type="project" value="UniProtKB-KW"/>
</dbReference>
<evidence type="ECO:0000256" key="1">
    <source>
        <dbReference type="ARBA" id="ARBA00010118"/>
    </source>
</evidence>
<dbReference type="EMBL" id="LUEZ02000113">
    <property type="protein sequence ID" value="RDB17303.1"/>
    <property type="molecule type" value="Genomic_DNA"/>
</dbReference>
<dbReference type="STRING" id="39966.A0A369JC56"/>
<name>A0A369JC56_HYPMA</name>
<dbReference type="PANTHER" id="PTHR12203:SF35">
    <property type="entry name" value="PROTEIN O-GLUCOSYLTRANSFERASE 1"/>
    <property type="match status" value="1"/>
</dbReference>
<dbReference type="Pfam" id="PF05686">
    <property type="entry name" value="Glyco_transf_90"/>
    <property type="match status" value="1"/>
</dbReference>
<keyword evidence="3" id="KW-0812">Transmembrane</keyword>
<protein>
    <submittedName>
        <fullName evidence="5">Beta-1,2-xylosyltransferase 1</fullName>
    </submittedName>
</protein>
<evidence type="ECO:0000259" key="4">
    <source>
        <dbReference type="SMART" id="SM00672"/>
    </source>
</evidence>
<dbReference type="SMART" id="SM00672">
    <property type="entry name" value="CAP10"/>
    <property type="match status" value="1"/>
</dbReference>
<sequence length="685" mass="77777">MANKDKPTRLWQLPVFPLKLNFRRFKSTDSPRDIERATGGAVANTAIMRVKKREPLGCNGGYIFMACVFIAFIQAGFFAGHNHRELTAYPDPSDWIPASSTILPFSKDARTSSIKEHPIPNLMEEAENKYRQKLAGQSKTLKAAVGEYKRRYQRDPPKGFDQWWTFAQDNDVKMVDEYDGLVSDLAPFWELSGEELRRRAVQVGELPSIDVVRVRDGKASTVNINSDFDDSEVSARASGFRSMINQFVHTLPDMDFPINAKAEGRVLVPWEHRKYPNLTLQDSSAGIEAMLNGPFRPDWANDGNVWDAWRRTCPPGSTARRLFSSLRNAFTNQCKNYLSTTASDPGSDFAFVATTSAATLDFCSRPFEHYTQGHFFSDWRTIPALYPVFSPARAQGFLDIKIPSHYYYGSTARYTYGWDPINLEKKDVDDMEVPWDNKYDKIFWRGATTGGGSHPRGFSPQYQRHRFIRMASDMSSANRTVTFAEPPSTDTYVSAAVPIASMNKEIMDVAFVKAVSAEAYPGGLQALMTEHRFADSVPLGKHWSYKYLLDMDGMSYSGRFMAFLASDSVPVKATVYEEFFSDWIQPWVHFIPLSPSYREIYNIHAYFSGATQSALQAVNSTYAHAPAELRGSAESDRRLKRIARAGKHWKKTIGRTIDMEVYVYRLCLEWARLWADDRDSMSFSL</sequence>
<organism evidence="5 6">
    <name type="scientific">Hypsizygus marmoreus</name>
    <name type="common">White beech mushroom</name>
    <name type="synonym">Agaricus marmoreus</name>
    <dbReference type="NCBI Taxonomy" id="39966"/>
    <lineage>
        <taxon>Eukaryota</taxon>
        <taxon>Fungi</taxon>
        <taxon>Dikarya</taxon>
        <taxon>Basidiomycota</taxon>
        <taxon>Agaricomycotina</taxon>
        <taxon>Agaricomycetes</taxon>
        <taxon>Agaricomycetidae</taxon>
        <taxon>Agaricales</taxon>
        <taxon>Tricholomatineae</taxon>
        <taxon>Lyophyllaceae</taxon>
        <taxon>Hypsizygus</taxon>
    </lineage>
</organism>
<evidence type="ECO:0000256" key="3">
    <source>
        <dbReference type="SAM" id="Phobius"/>
    </source>
</evidence>
<dbReference type="AlphaFoldDB" id="A0A369JC56"/>
<feature type="transmembrane region" description="Helical" evidence="3">
    <location>
        <begin position="56"/>
        <end position="79"/>
    </location>
</feature>
<dbReference type="PANTHER" id="PTHR12203">
    <property type="entry name" value="KDEL LYS-ASP-GLU-LEU CONTAINING - RELATED"/>
    <property type="match status" value="1"/>
</dbReference>
<proteinExistence type="inferred from homology"/>
<evidence type="ECO:0000256" key="2">
    <source>
        <dbReference type="ARBA" id="ARBA00022679"/>
    </source>
</evidence>
<reference evidence="5" key="1">
    <citation type="submission" date="2018-04" db="EMBL/GenBank/DDBJ databases">
        <title>Whole genome sequencing of Hypsizygus marmoreus.</title>
        <authorList>
            <person name="Choi I.-G."/>
            <person name="Min B."/>
            <person name="Kim J.-G."/>
            <person name="Kim S."/>
            <person name="Oh Y.-L."/>
            <person name="Kong W.-S."/>
            <person name="Park H."/>
            <person name="Jeong J."/>
            <person name="Song E.-S."/>
        </authorList>
    </citation>
    <scope>NUCLEOTIDE SEQUENCE [LARGE SCALE GENOMIC DNA]</scope>
    <source>
        <strain evidence="5">51987-8</strain>
    </source>
</reference>
<keyword evidence="3" id="KW-0472">Membrane</keyword>
<evidence type="ECO:0000313" key="6">
    <source>
        <dbReference type="Proteomes" id="UP000076154"/>
    </source>
</evidence>
<dbReference type="Proteomes" id="UP000076154">
    <property type="component" value="Unassembled WGS sequence"/>
</dbReference>
<keyword evidence="6" id="KW-1185">Reference proteome</keyword>
<feature type="domain" description="Glycosyl transferase CAP10" evidence="4">
    <location>
        <begin position="361"/>
        <end position="649"/>
    </location>
</feature>
<keyword evidence="3" id="KW-1133">Transmembrane helix</keyword>
<dbReference type="InterPro" id="IPR006598">
    <property type="entry name" value="CAP10"/>
</dbReference>
<evidence type="ECO:0000313" key="5">
    <source>
        <dbReference type="EMBL" id="RDB17303.1"/>
    </source>
</evidence>